<keyword evidence="6 7" id="KW-0472">Membrane</keyword>
<dbReference type="Pfam" id="PF00953">
    <property type="entry name" value="Glycos_transf_4"/>
    <property type="match status" value="1"/>
</dbReference>
<accession>A0ABW2VA14</accession>
<keyword evidence="4 7" id="KW-0812">Transmembrane</keyword>
<keyword evidence="3 8" id="KW-0808">Transferase</keyword>
<feature type="transmembrane region" description="Helical" evidence="7">
    <location>
        <begin position="218"/>
        <end position="234"/>
    </location>
</feature>
<dbReference type="EMBL" id="JBHTGQ010000044">
    <property type="protein sequence ID" value="MFC7751502.1"/>
    <property type="molecule type" value="Genomic_DNA"/>
</dbReference>
<reference evidence="9" key="1">
    <citation type="journal article" date="2019" name="Int. J. Syst. Evol. Microbiol.">
        <title>The Global Catalogue of Microorganisms (GCM) 10K type strain sequencing project: providing services to taxonomists for standard genome sequencing and annotation.</title>
        <authorList>
            <consortium name="The Broad Institute Genomics Platform"/>
            <consortium name="The Broad Institute Genome Sequencing Center for Infectious Disease"/>
            <person name="Wu L."/>
            <person name="Ma J."/>
        </authorList>
    </citation>
    <scope>NUCLEOTIDE SEQUENCE [LARGE SCALE GENOMIC DNA]</scope>
    <source>
        <strain evidence="9">JCM 18657</strain>
    </source>
</reference>
<evidence type="ECO:0000313" key="9">
    <source>
        <dbReference type="Proteomes" id="UP001596528"/>
    </source>
</evidence>
<dbReference type="RefSeq" id="WP_246068198.1">
    <property type="nucleotide sequence ID" value="NZ_JBHTGQ010000044.1"/>
</dbReference>
<feature type="transmembrane region" description="Helical" evidence="7">
    <location>
        <begin position="187"/>
        <end position="206"/>
    </location>
</feature>
<comment type="subcellular location">
    <subcellularLocation>
        <location evidence="1">Cell membrane</location>
        <topology evidence="1">Multi-pass membrane protein</topology>
    </subcellularLocation>
</comment>
<evidence type="ECO:0000256" key="6">
    <source>
        <dbReference type="ARBA" id="ARBA00023136"/>
    </source>
</evidence>
<feature type="transmembrane region" description="Helical" evidence="7">
    <location>
        <begin position="137"/>
        <end position="156"/>
    </location>
</feature>
<dbReference type="Proteomes" id="UP001596528">
    <property type="component" value="Unassembled WGS sequence"/>
</dbReference>
<feature type="transmembrane region" description="Helical" evidence="7">
    <location>
        <begin position="6"/>
        <end position="25"/>
    </location>
</feature>
<dbReference type="PROSITE" id="PS01348">
    <property type="entry name" value="MRAY_2"/>
    <property type="match status" value="1"/>
</dbReference>
<proteinExistence type="predicted"/>
<evidence type="ECO:0000256" key="1">
    <source>
        <dbReference type="ARBA" id="ARBA00004651"/>
    </source>
</evidence>
<dbReference type="PANTHER" id="PTHR22926">
    <property type="entry name" value="PHOSPHO-N-ACETYLMURAMOYL-PENTAPEPTIDE-TRANSFERASE"/>
    <property type="match status" value="1"/>
</dbReference>
<dbReference type="GO" id="GO:0016740">
    <property type="term" value="F:transferase activity"/>
    <property type="evidence" value="ECO:0007669"/>
    <property type="project" value="UniProtKB-KW"/>
</dbReference>
<evidence type="ECO:0000256" key="7">
    <source>
        <dbReference type="SAM" id="Phobius"/>
    </source>
</evidence>
<keyword evidence="2" id="KW-1003">Cell membrane</keyword>
<sequence length="317" mass="33910">MKVIAAALMTFVCVVLLVPLVRTIALRLGMVDVPGSRKVHQAPIPLMGGVAIYAGTIVMTARWVPQLKALPVLVAGGTLLLVIGLVDDAFKAKGREFPVWPRLGVYLAASVLPPLWGIRVEGVTNVWGDGMILFPEWVAWTVTALWIFALTNMFNFIDGVDGLASGIGTLASFTLAATAVLTDQGSIAIAAAIMGGACLGFLIHNFHPARIFMGDAGAVYLGYSLGVISVAGSMKTATVLSVGAALLVFAVPILDTVVVFTRRLLRRTGLHRADRLHTHHRLLQRGWSQVQTVSFLYLIGALFSIASILLVLMQMRT</sequence>
<feature type="transmembrane region" description="Helical" evidence="7">
    <location>
        <begin position="295"/>
        <end position="315"/>
    </location>
</feature>
<dbReference type="CDD" id="cd06853">
    <property type="entry name" value="GT_WecA_like"/>
    <property type="match status" value="1"/>
</dbReference>
<feature type="transmembrane region" description="Helical" evidence="7">
    <location>
        <begin position="70"/>
        <end position="87"/>
    </location>
</feature>
<gene>
    <name evidence="8" type="ORF">ACFQWB_16400</name>
</gene>
<feature type="transmembrane region" description="Helical" evidence="7">
    <location>
        <begin position="240"/>
        <end position="260"/>
    </location>
</feature>
<evidence type="ECO:0000256" key="5">
    <source>
        <dbReference type="ARBA" id="ARBA00022989"/>
    </source>
</evidence>
<keyword evidence="9" id="KW-1185">Reference proteome</keyword>
<dbReference type="InterPro" id="IPR018480">
    <property type="entry name" value="PNAcMuramoyl-5peptid_Trfase_CS"/>
</dbReference>
<feature type="transmembrane region" description="Helical" evidence="7">
    <location>
        <begin position="46"/>
        <end position="64"/>
    </location>
</feature>
<dbReference type="EC" id="2.7.8.-" evidence="8"/>
<dbReference type="InterPro" id="IPR000715">
    <property type="entry name" value="Glycosyl_transferase_4"/>
</dbReference>
<organism evidence="8 9">
    <name type="scientific">Paenibacillus thermoaerophilus</name>
    <dbReference type="NCBI Taxonomy" id="1215385"/>
    <lineage>
        <taxon>Bacteria</taxon>
        <taxon>Bacillati</taxon>
        <taxon>Bacillota</taxon>
        <taxon>Bacilli</taxon>
        <taxon>Bacillales</taxon>
        <taxon>Paenibacillaceae</taxon>
        <taxon>Paenibacillus</taxon>
    </lineage>
</organism>
<evidence type="ECO:0000256" key="3">
    <source>
        <dbReference type="ARBA" id="ARBA00022679"/>
    </source>
</evidence>
<name>A0ABW2VA14_9BACL</name>
<feature type="transmembrane region" description="Helical" evidence="7">
    <location>
        <begin position="163"/>
        <end position="181"/>
    </location>
</feature>
<feature type="transmembrane region" description="Helical" evidence="7">
    <location>
        <begin position="99"/>
        <end position="117"/>
    </location>
</feature>
<comment type="caution">
    <text evidence="8">The sequence shown here is derived from an EMBL/GenBank/DDBJ whole genome shotgun (WGS) entry which is preliminary data.</text>
</comment>
<evidence type="ECO:0000313" key="8">
    <source>
        <dbReference type="EMBL" id="MFC7751502.1"/>
    </source>
</evidence>
<protein>
    <submittedName>
        <fullName evidence="8">MraY family glycosyltransferase</fullName>
        <ecNumber evidence="8">2.7.8.-</ecNumber>
    </submittedName>
</protein>
<dbReference type="PANTHER" id="PTHR22926:SF3">
    <property type="entry name" value="UNDECAPRENYL-PHOSPHATE ALPHA-N-ACETYLGLUCOSAMINYL 1-PHOSPHATE TRANSFERASE"/>
    <property type="match status" value="1"/>
</dbReference>
<keyword evidence="5 7" id="KW-1133">Transmembrane helix</keyword>
<evidence type="ECO:0000256" key="4">
    <source>
        <dbReference type="ARBA" id="ARBA00022692"/>
    </source>
</evidence>
<evidence type="ECO:0000256" key="2">
    <source>
        <dbReference type="ARBA" id="ARBA00022475"/>
    </source>
</evidence>